<dbReference type="Pfam" id="PF01184">
    <property type="entry name" value="Gpr1_Fun34_YaaH"/>
    <property type="match status" value="1"/>
</dbReference>
<dbReference type="InterPro" id="IPR051633">
    <property type="entry name" value="AceTr"/>
</dbReference>
<comment type="subcellular location">
    <subcellularLocation>
        <location evidence="1">Membrane</location>
        <topology evidence="1">Multi-pass membrane protein</topology>
    </subcellularLocation>
</comment>
<keyword evidence="3 6" id="KW-0812">Transmembrane</keyword>
<comment type="similarity">
    <text evidence="2">Belongs to the acetate uptake transporter (AceTr) (TC 2.A.96) family.</text>
</comment>
<dbReference type="GO" id="GO:0005886">
    <property type="term" value="C:plasma membrane"/>
    <property type="evidence" value="ECO:0007669"/>
    <property type="project" value="TreeGrafter"/>
</dbReference>
<dbReference type="InterPro" id="IPR000791">
    <property type="entry name" value="Gpr1/Fun34/SatP-like"/>
</dbReference>
<dbReference type="EMBL" id="RJSE01000007">
    <property type="protein sequence ID" value="RNL62839.1"/>
    <property type="molecule type" value="Genomic_DNA"/>
</dbReference>
<proteinExistence type="inferred from homology"/>
<dbReference type="PANTHER" id="PTHR31123:SF1">
    <property type="entry name" value="ACCUMULATION OF DYADS PROTEIN 2-RELATED"/>
    <property type="match status" value="1"/>
</dbReference>
<dbReference type="GO" id="GO:0015123">
    <property type="term" value="F:acetate transmembrane transporter activity"/>
    <property type="evidence" value="ECO:0007669"/>
    <property type="project" value="TreeGrafter"/>
</dbReference>
<evidence type="ECO:0000313" key="7">
    <source>
        <dbReference type="EMBL" id="RNL62839.1"/>
    </source>
</evidence>
<feature type="transmembrane region" description="Helical" evidence="6">
    <location>
        <begin position="144"/>
        <end position="163"/>
    </location>
</feature>
<evidence type="ECO:0000256" key="5">
    <source>
        <dbReference type="ARBA" id="ARBA00023136"/>
    </source>
</evidence>
<sequence length="209" mass="21642">MTTSELDLNHPLAVEPAPVWAGDPSVLGLPSFIVGSTALGLVLVGYVPPAAAGASLAILIAATGLGLTIAAIWAAAIGQSVVGAVFGIFAGFWLSYSMLVLGLTHNWFGIAAEDAVRTQELFLISWLAMIIMVTLVTFRLPLAFTLLFVLVDLALLLVLLATAQGSIGLQKTAGYVVFAFVLVGFYLFLSASSAATGGKPLALGRPVLR</sequence>
<dbReference type="RefSeq" id="WP_123228132.1">
    <property type="nucleotide sequence ID" value="NZ_RJSE01000007.1"/>
</dbReference>
<dbReference type="Proteomes" id="UP000267128">
    <property type="component" value="Unassembled WGS sequence"/>
</dbReference>
<dbReference type="OrthoDB" id="4940354at2"/>
<keyword evidence="5 6" id="KW-0472">Membrane</keyword>
<accession>A0A3N0CHR8</accession>
<evidence type="ECO:0000256" key="1">
    <source>
        <dbReference type="ARBA" id="ARBA00004141"/>
    </source>
</evidence>
<protein>
    <submittedName>
        <fullName evidence="7">Uncharacterized protein</fullName>
    </submittedName>
</protein>
<feature type="transmembrane region" description="Helical" evidence="6">
    <location>
        <begin position="81"/>
        <end position="101"/>
    </location>
</feature>
<reference evidence="7 8" key="1">
    <citation type="submission" date="2018-11" db="EMBL/GenBank/DDBJ databases">
        <authorList>
            <person name="Li F."/>
        </authorList>
    </citation>
    <scope>NUCLEOTIDE SEQUENCE [LARGE SCALE GENOMIC DNA]</scope>
    <source>
        <strain evidence="7 8">Gsoil 097</strain>
    </source>
</reference>
<dbReference type="AlphaFoldDB" id="A0A3N0CHR8"/>
<feature type="transmembrane region" description="Helical" evidence="6">
    <location>
        <begin position="26"/>
        <end position="47"/>
    </location>
</feature>
<dbReference type="PANTHER" id="PTHR31123">
    <property type="entry name" value="ACCUMULATION OF DYADS PROTEIN 2-RELATED"/>
    <property type="match status" value="1"/>
</dbReference>
<feature type="transmembrane region" description="Helical" evidence="6">
    <location>
        <begin position="54"/>
        <end position="75"/>
    </location>
</feature>
<organism evidence="7 8">
    <name type="scientific">Nocardioides marmoriginsengisoli</name>
    <dbReference type="NCBI Taxonomy" id="661483"/>
    <lineage>
        <taxon>Bacteria</taxon>
        <taxon>Bacillati</taxon>
        <taxon>Actinomycetota</taxon>
        <taxon>Actinomycetes</taxon>
        <taxon>Propionibacteriales</taxon>
        <taxon>Nocardioidaceae</taxon>
        <taxon>Nocardioides</taxon>
    </lineage>
</organism>
<evidence type="ECO:0000313" key="8">
    <source>
        <dbReference type="Proteomes" id="UP000267128"/>
    </source>
</evidence>
<keyword evidence="4 6" id="KW-1133">Transmembrane helix</keyword>
<feature type="transmembrane region" description="Helical" evidence="6">
    <location>
        <begin position="121"/>
        <end position="138"/>
    </location>
</feature>
<keyword evidence="8" id="KW-1185">Reference proteome</keyword>
<evidence type="ECO:0000256" key="6">
    <source>
        <dbReference type="SAM" id="Phobius"/>
    </source>
</evidence>
<gene>
    <name evidence="7" type="ORF">EFK50_13960</name>
</gene>
<name>A0A3N0CHR8_9ACTN</name>
<evidence type="ECO:0000256" key="3">
    <source>
        <dbReference type="ARBA" id="ARBA00022692"/>
    </source>
</evidence>
<feature type="transmembrane region" description="Helical" evidence="6">
    <location>
        <begin position="175"/>
        <end position="195"/>
    </location>
</feature>
<evidence type="ECO:0000256" key="2">
    <source>
        <dbReference type="ARBA" id="ARBA00005587"/>
    </source>
</evidence>
<comment type="caution">
    <text evidence="7">The sequence shown here is derived from an EMBL/GenBank/DDBJ whole genome shotgun (WGS) entry which is preliminary data.</text>
</comment>
<evidence type="ECO:0000256" key="4">
    <source>
        <dbReference type="ARBA" id="ARBA00022989"/>
    </source>
</evidence>